<proteinExistence type="predicted"/>
<organism evidence="3 4">
    <name type="scientific">Lentinus tigrinus ALCF2SS1-6</name>
    <dbReference type="NCBI Taxonomy" id="1328759"/>
    <lineage>
        <taxon>Eukaryota</taxon>
        <taxon>Fungi</taxon>
        <taxon>Dikarya</taxon>
        <taxon>Basidiomycota</taxon>
        <taxon>Agaricomycotina</taxon>
        <taxon>Agaricomycetes</taxon>
        <taxon>Polyporales</taxon>
        <taxon>Polyporaceae</taxon>
        <taxon>Lentinus</taxon>
    </lineage>
</organism>
<evidence type="ECO:0000313" key="4">
    <source>
        <dbReference type="Proteomes" id="UP000313359"/>
    </source>
</evidence>
<reference evidence="3" key="1">
    <citation type="journal article" date="2018" name="Genome Biol. Evol.">
        <title>Genomics and development of Lentinus tigrinus, a white-rot wood-decaying mushroom with dimorphic fruiting bodies.</title>
        <authorList>
            <person name="Wu B."/>
            <person name="Xu Z."/>
            <person name="Knudson A."/>
            <person name="Carlson A."/>
            <person name="Chen N."/>
            <person name="Kovaka S."/>
            <person name="LaButti K."/>
            <person name="Lipzen A."/>
            <person name="Pennachio C."/>
            <person name="Riley R."/>
            <person name="Schakwitz W."/>
            <person name="Umezawa K."/>
            <person name="Ohm R.A."/>
            <person name="Grigoriev I.V."/>
            <person name="Nagy L.G."/>
            <person name="Gibbons J."/>
            <person name="Hibbett D."/>
        </authorList>
    </citation>
    <scope>NUCLEOTIDE SEQUENCE [LARGE SCALE GENOMIC DNA]</scope>
    <source>
        <strain evidence="3">ALCF2SS1-6</strain>
    </source>
</reference>
<dbReference type="AlphaFoldDB" id="A0A5C2SSI1"/>
<dbReference type="GO" id="GO:0005737">
    <property type="term" value="C:cytoplasm"/>
    <property type="evidence" value="ECO:0007669"/>
    <property type="project" value="InterPro"/>
</dbReference>
<protein>
    <recommendedName>
        <fullName evidence="2">Programmed cell death protein 2 C-terminal domain-containing protein</fullName>
    </recommendedName>
</protein>
<dbReference type="GO" id="GO:0030490">
    <property type="term" value="P:maturation of SSU-rRNA"/>
    <property type="evidence" value="ECO:0007669"/>
    <property type="project" value="TreeGrafter"/>
</dbReference>
<evidence type="ECO:0000259" key="2">
    <source>
        <dbReference type="Pfam" id="PF04194"/>
    </source>
</evidence>
<dbReference type="STRING" id="1328759.A0A5C2SSI1"/>
<gene>
    <name evidence="3" type="ORF">L227DRAFT_571861</name>
</gene>
<feature type="compositionally biased region" description="Low complexity" evidence="1">
    <location>
        <begin position="141"/>
        <end position="151"/>
    </location>
</feature>
<dbReference type="EMBL" id="ML122254">
    <property type="protein sequence ID" value="RPD64306.1"/>
    <property type="molecule type" value="Genomic_DNA"/>
</dbReference>
<feature type="region of interest" description="Disordered" evidence="1">
    <location>
        <begin position="130"/>
        <end position="227"/>
    </location>
</feature>
<dbReference type="PANTHER" id="PTHR47524:SF1">
    <property type="entry name" value="20S RRNA ACCUMULATION PROTEIN 4"/>
    <property type="match status" value="1"/>
</dbReference>
<feature type="compositionally biased region" description="Low complexity" evidence="1">
    <location>
        <begin position="191"/>
        <end position="212"/>
    </location>
</feature>
<dbReference type="OrthoDB" id="443682at2759"/>
<evidence type="ECO:0000313" key="3">
    <source>
        <dbReference type="EMBL" id="RPD64306.1"/>
    </source>
</evidence>
<dbReference type="PANTHER" id="PTHR47524">
    <property type="entry name" value="20S RRNA ACCUMULATION PROTEIN 4"/>
    <property type="match status" value="1"/>
</dbReference>
<dbReference type="InterPro" id="IPR007320">
    <property type="entry name" value="PDCD2_C"/>
</dbReference>
<evidence type="ECO:0000256" key="1">
    <source>
        <dbReference type="SAM" id="MobiDB-lite"/>
    </source>
</evidence>
<accession>A0A5C2SSI1</accession>
<keyword evidence="4" id="KW-1185">Reference proteome</keyword>
<feature type="compositionally biased region" description="Basic and acidic residues" evidence="1">
    <location>
        <begin position="130"/>
        <end position="140"/>
    </location>
</feature>
<dbReference type="Proteomes" id="UP000313359">
    <property type="component" value="Unassembled WGS sequence"/>
</dbReference>
<feature type="domain" description="Programmed cell death protein 2 C-terminal" evidence="2">
    <location>
        <begin position="297"/>
        <end position="460"/>
    </location>
</feature>
<sequence>MPPADVDDTWSDSDEELDADLETAVQLGIPDGPLLSPADLSDPTVSRLGGHPTFLSPPPPPLAHAKCPNCSQPMELLAQVWCPMEQSPNDRALFIWGCAHSSCQRKQGSVRAWRELRFNKKYAEKLEKKLARRKEKEARQAKATADAAAKKAQPKGNPFALVGNSAPNPFGLGSQIFGNSDPQLEPEPEPEQSSSKTESTGADDASDGSGSESEGGEDEADALAAAVQVTSLEDSPWTAAPAYSPLYLSTVSEYLPPPPKVKVPVGAAVDVDDDKGAKDKDGGSWALEGYENSMDVDHAFERFSKRVSYEGEQCLRYELGGTPLPFSSDKVFDKLFPVPPSPPLPVTKPDFMVTPPRKRSYAPESLPPCPHCKARRVFECQLMPNLINVLKSSQDGNAQGKKQTDEERRAEVLKALKGQNATGRGMEWGTCMIFSCEKDCAATSPGAGTTWREEYVLVQWDE</sequence>
<name>A0A5C2SSI1_9APHY</name>
<dbReference type="Pfam" id="PF04194">
    <property type="entry name" value="PDCD2_C"/>
    <property type="match status" value="1"/>
</dbReference>